<dbReference type="AlphaFoldDB" id="A0AAD4LTZ2"/>
<name>A0AAD4LTZ2_9AGAM</name>
<evidence type="ECO:0000313" key="1">
    <source>
        <dbReference type="EMBL" id="KAI0288853.1"/>
    </source>
</evidence>
<gene>
    <name evidence="1" type="ORF">B0F90DRAFT_1799422</name>
</gene>
<evidence type="ECO:0000313" key="2">
    <source>
        <dbReference type="Proteomes" id="UP001203297"/>
    </source>
</evidence>
<feature type="non-terminal residue" evidence="1">
    <location>
        <position position="1"/>
    </location>
</feature>
<accession>A0AAD4LTZ2</accession>
<dbReference type="Proteomes" id="UP001203297">
    <property type="component" value="Unassembled WGS sequence"/>
</dbReference>
<reference evidence="1" key="1">
    <citation type="journal article" date="2022" name="New Phytol.">
        <title>Evolutionary transition to the ectomycorrhizal habit in the genomes of a hyperdiverse lineage of mushroom-forming fungi.</title>
        <authorList>
            <person name="Looney B."/>
            <person name="Miyauchi S."/>
            <person name="Morin E."/>
            <person name="Drula E."/>
            <person name="Courty P.E."/>
            <person name="Kohler A."/>
            <person name="Kuo A."/>
            <person name="LaButti K."/>
            <person name="Pangilinan J."/>
            <person name="Lipzen A."/>
            <person name="Riley R."/>
            <person name="Andreopoulos W."/>
            <person name="He G."/>
            <person name="Johnson J."/>
            <person name="Nolan M."/>
            <person name="Tritt A."/>
            <person name="Barry K.W."/>
            <person name="Grigoriev I.V."/>
            <person name="Nagy L.G."/>
            <person name="Hibbett D."/>
            <person name="Henrissat B."/>
            <person name="Matheny P.B."/>
            <person name="Labbe J."/>
            <person name="Martin F.M."/>
        </authorList>
    </citation>
    <scope>NUCLEOTIDE SEQUENCE</scope>
    <source>
        <strain evidence="1">BPL690</strain>
    </source>
</reference>
<comment type="caution">
    <text evidence="1">The sequence shown here is derived from an EMBL/GenBank/DDBJ whole genome shotgun (WGS) entry which is preliminary data.</text>
</comment>
<proteinExistence type="predicted"/>
<dbReference type="EMBL" id="WTXG01000401">
    <property type="protein sequence ID" value="KAI0288853.1"/>
    <property type="molecule type" value="Genomic_DNA"/>
</dbReference>
<protein>
    <submittedName>
        <fullName evidence="1">Uncharacterized protein</fullName>
    </submittedName>
</protein>
<sequence length="68" mass="8017">MPEEHTVSTFTWLTPALRSQLSVPAMTAMTQIRQYYKTEEKARLRANSKPFVRFFDIKNRFFSKSDGK</sequence>
<organism evidence="1 2">
    <name type="scientific">Multifurca ochricompacta</name>
    <dbReference type="NCBI Taxonomy" id="376703"/>
    <lineage>
        <taxon>Eukaryota</taxon>
        <taxon>Fungi</taxon>
        <taxon>Dikarya</taxon>
        <taxon>Basidiomycota</taxon>
        <taxon>Agaricomycotina</taxon>
        <taxon>Agaricomycetes</taxon>
        <taxon>Russulales</taxon>
        <taxon>Russulaceae</taxon>
        <taxon>Multifurca</taxon>
    </lineage>
</organism>
<keyword evidence="2" id="KW-1185">Reference proteome</keyword>